<dbReference type="PANTHER" id="PTHR11920:SF495">
    <property type="entry name" value="RECEPTOR-TYPE GUANYLATE CYCLASE GCY-7"/>
    <property type="match status" value="1"/>
</dbReference>
<dbReference type="AlphaFoldDB" id="A0A914Z7Z0"/>
<dbReference type="Gene3D" id="6.10.250.780">
    <property type="match status" value="1"/>
</dbReference>
<dbReference type="SMART" id="SM00044">
    <property type="entry name" value="CYCc"/>
    <property type="match status" value="1"/>
</dbReference>
<dbReference type="GO" id="GO:0007168">
    <property type="term" value="P:receptor guanylyl cyclase signaling pathway"/>
    <property type="evidence" value="ECO:0007669"/>
    <property type="project" value="TreeGrafter"/>
</dbReference>
<name>A0A914Z7Z0_9BILA</name>
<keyword evidence="11" id="KW-0675">Receptor</keyword>
<dbReference type="WBParaSite" id="PSU_v2.g8802.t1">
    <property type="protein sequence ID" value="PSU_v2.g8802.t1"/>
    <property type="gene ID" value="PSU_v2.g8802"/>
</dbReference>
<evidence type="ECO:0000256" key="14">
    <source>
        <dbReference type="ARBA" id="ARBA00023293"/>
    </source>
</evidence>
<dbReference type="Pfam" id="PF07701">
    <property type="entry name" value="HNOBA"/>
    <property type="match status" value="1"/>
</dbReference>
<evidence type="ECO:0000256" key="11">
    <source>
        <dbReference type="ARBA" id="ARBA00023170"/>
    </source>
</evidence>
<evidence type="ECO:0000259" key="17">
    <source>
        <dbReference type="PROSITE" id="PS50125"/>
    </source>
</evidence>
<evidence type="ECO:0000313" key="19">
    <source>
        <dbReference type="WBParaSite" id="PSU_v2.g8802.t1"/>
    </source>
</evidence>
<comment type="subcellular location">
    <subcellularLocation>
        <location evidence="2">Cell membrane</location>
        <topology evidence="2">Single-pass type I membrane protein</topology>
    </subcellularLocation>
</comment>
<evidence type="ECO:0000256" key="6">
    <source>
        <dbReference type="ARBA" id="ARBA00022729"/>
    </source>
</evidence>
<keyword evidence="10 15" id="KW-0472">Membrane</keyword>
<evidence type="ECO:0000256" key="2">
    <source>
        <dbReference type="ARBA" id="ARBA00004251"/>
    </source>
</evidence>
<dbReference type="PROSITE" id="PS50125">
    <property type="entry name" value="GUANYLATE_CYCLASE_2"/>
    <property type="match status" value="1"/>
</dbReference>
<evidence type="ECO:0000256" key="10">
    <source>
        <dbReference type="ARBA" id="ARBA00023136"/>
    </source>
</evidence>
<dbReference type="SUPFAM" id="SSF55073">
    <property type="entry name" value="Nucleotide cyclase"/>
    <property type="match status" value="1"/>
</dbReference>
<evidence type="ECO:0000256" key="4">
    <source>
        <dbReference type="ARBA" id="ARBA00022475"/>
    </source>
</evidence>
<proteinExistence type="predicted"/>
<dbReference type="InterPro" id="IPR001054">
    <property type="entry name" value="A/G_cyclase"/>
</dbReference>
<dbReference type="GO" id="GO:0004016">
    <property type="term" value="F:adenylate cyclase activity"/>
    <property type="evidence" value="ECO:0007669"/>
    <property type="project" value="TreeGrafter"/>
</dbReference>
<keyword evidence="4" id="KW-1003">Cell membrane</keyword>
<dbReference type="GO" id="GO:0005524">
    <property type="term" value="F:ATP binding"/>
    <property type="evidence" value="ECO:0007669"/>
    <property type="project" value="InterPro"/>
</dbReference>
<dbReference type="SUPFAM" id="SSF53822">
    <property type="entry name" value="Periplasmic binding protein-like I"/>
    <property type="match status" value="1"/>
</dbReference>
<dbReference type="Pfam" id="PF01094">
    <property type="entry name" value="ANF_receptor"/>
    <property type="match status" value="1"/>
</dbReference>
<evidence type="ECO:0000256" key="8">
    <source>
        <dbReference type="ARBA" id="ARBA00022989"/>
    </source>
</evidence>
<dbReference type="InterPro" id="IPR011645">
    <property type="entry name" value="HNOB_dom_associated"/>
</dbReference>
<keyword evidence="13" id="KW-0456">Lyase</keyword>
<dbReference type="Pfam" id="PF07714">
    <property type="entry name" value="PK_Tyr_Ser-Thr"/>
    <property type="match status" value="1"/>
</dbReference>
<evidence type="ECO:0000256" key="9">
    <source>
        <dbReference type="ARBA" id="ARBA00023134"/>
    </source>
</evidence>
<dbReference type="Gene3D" id="3.30.70.1230">
    <property type="entry name" value="Nucleotide cyclase"/>
    <property type="match status" value="1"/>
</dbReference>
<dbReference type="PROSITE" id="PS50011">
    <property type="entry name" value="PROTEIN_KINASE_DOM"/>
    <property type="match status" value="1"/>
</dbReference>
<dbReference type="GO" id="GO:0001653">
    <property type="term" value="F:peptide receptor activity"/>
    <property type="evidence" value="ECO:0007669"/>
    <property type="project" value="TreeGrafter"/>
</dbReference>
<organism evidence="18 19">
    <name type="scientific">Panagrolaimus superbus</name>
    <dbReference type="NCBI Taxonomy" id="310955"/>
    <lineage>
        <taxon>Eukaryota</taxon>
        <taxon>Metazoa</taxon>
        <taxon>Ecdysozoa</taxon>
        <taxon>Nematoda</taxon>
        <taxon>Chromadorea</taxon>
        <taxon>Rhabditida</taxon>
        <taxon>Tylenchina</taxon>
        <taxon>Panagrolaimomorpha</taxon>
        <taxon>Panagrolaimoidea</taxon>
        <taxon>Panagrolaimidae</taxon>
        <taxon>Panagrolaimus</taxon>
    </lineage>
</organism>
<keyword evidence="12" id="KW-0325">Glycoprotein</keyword>
<evidence type="ECO:0000313" key="18">
    <source>
        <dbReference type="Proteomes" id="UP000887577"/>
    </source>
</evidence>
<evidence type="ECO:0000256" key="12">
    <source>
        <dbReference type="ARBA" id="ARBA00023180"/>
    </source>
</evidence>
<evidence type="ECO:0000256" key="13">
    <source>
        <dbReference type="ARBA" id="ARBA00023239"/>
    </source>
</evidence>
<evidence type="ECO:0000256" key="7">
    <source>
        <dbReference type="ARBA" id="ARBA00022741"/>
    </source>
</evidence>
<dbReference type="SUPFAM" id="SSF56112">
    <property type="entry name" value="Protein kinase-like (PK-like)"/>
    <property type="match status" value="1"/>
</dbReference>
<dbReference type="PRINTS" id="PR00255">
    <property type="entry name" value="NATPEPTIDER"/>
</dbReference>
<feature type="transmembrane region" description="Helical" evidence="15">
    <location>
        <begin position="470"/>
        <end position="497"/>
    </location>
</feature>
<dbReference type="PANTHER" id="PTHR11920">
    <property type="entry name" value="GUANYLYL CYCLASE"/>
    <property type="match status" value="1"/>
</dbReference>
<evidence type="ECO:0000256" key="5">
    <source>
        <dbReference type="ARBA" id="ARBA00022692"/>
    </source>
</evidence>
<keyword evidence="6" id="KW-0732">Signal</keyword>
<dbReference type="GO" id="GO:0005886">
    <property type="term" value="C:plasma membrane"/>
    <property type="evidence" value="ECO:0007669"/>
    <property type="project" value="UniProtKB-SubCell"/>
</dbReference>
<dbReference type="InterPro" id="IPR001828">
    <property type="entry name" value="ANF_lig-bd_rcpt"/>
</dbReference>
<dbReference type="InterPro" id="IPR050401">
    <property type="entry name" value="Cyclic_nucleotide_synthase"/>
</dbReference>
<keyword evidence="14" id="KW-0141">cGMP biosynthesis</keyword>
<evidence type="ECO:0000256" key="1">
    <source>
        <dbReference type="ARBA" id="ARBA00001436"/>
    </source>
</evidence>
<keyword evidence="7" id="KW-0547">Nucleotide-binding</keyword>
<dbReference type="CDD" id="cd07302">
    <property type="entry name" value="CHD"/>
    <property type="match status" value="1"/>
</dbReference>
<keyword evidence="5 15" id="KW-0812">Transmembrane</keyword>
<sequence>MSKCQNPIQIKVGILIPLSDESLIREVGYPTSIGAIPLAIDRIVDEQLLNGYNFTFEVYHDECDDAQAVGFGSVLFEDFNADVIFGPTCNSPATLLGSLGNFYNKPIFTWGLVNSYLLSDADKYPTISTIIGNSYNLGQSLIAVMREFKWKQFALLYSTNDSQHRCRYIKDDIEDVVTDDEEIYISYQRSLAITTLANIKTALNTVKPRARIIVACFESDRDKRNFLIALSELSMNTNDYVSILVDLRGLAFGTQLTGGSEIGSDIDSVSGTTALWIQSGIYNDMDGKNDVAKDGARSVFTLDVLGDITADGESMENFAHAVISRAQGWPFYCSNCTESNYNASTYSRHLHDSFYLYALALNKTITENSTNSLQNGQEIIRNTRGRFMGATGVVRIGVNGTRDSSFGLTGLLADKSSAVFITIVFDNGEGILKLNYSDPTTSIWAIRSGKQPLDEPICGFDGLGCPEEFWGIYGIYVIVAIVVAIAALAAIIIYGIYYRREQIKKLNLLWQIPFYELEKPQKKKGFESERSLQSGKHSTSTKMTLESMTESRNYGYFYLRGEPIAARKFQSKPELNENDCIQLRKLTQLDADNLNRFLGLSIDGPQIYSIWKYCGRGSLKDVIAKGTYNMDAFFALSIMRDIINGLSVIHNSHFLGYHGRLSSRNCVVDDRWVVKISDFGLHKLVNSDKKRKSDLLWTAPERMRDQNLSGSKKTDIYSFAIIASEILTRKSPWDVDSSHSRLEELLYLVKRGGTNPPRPNLQDIDIPDINPAVLHLIRDCWQEEANNRPTIDQLKSLMKSMGGRNLNLMDHIFAIVEEYAENLTEEVAERTKELVEEKKKCDLLLYRMLPRQVADNLKVGKAVEPESFDNVTIFFSDVVQFTTLASKCTPLQVVNLLNDLYSLFDAIIEANDVYKVETIGDGYLCVSGLPHRNGNEHAKEIANLSLGFMEAVTSFRIPHLPKERVMIRVGGHTGIFWV</sequence>
<reference evidence="19" key="1">
    <citation type="submission" date="2022-11" db="UniProtKB">
        <authorList>
            <consortium name="WormBaseParasite"/>
        </authorList>
    </citation>
    <scope>IDENTIFICATION</scope>
</reference>
<protein>
    <recommendedName>
        <fullName evidence="3">guanylate cyclase</fullName>
        <ecNumber evidence="3">4.6.1.2</ecNumber>
    </recommendedName>
</protein>
<dbReference type="Gene3D" id="3.40.50.2300">
    <property type="match status" value="2"/>
</dbReference>
<evidence type="ECO:0000256" key="3">
    <source>
        <dbReference type="ARBA" id="ARBA00012202"/>
    </source>
</evidence>
<dbReference type="CDD" id="cd06352">
    <property type="entry name" value="PBP1_NPR_GC-like"/>
    <property type="match status" value="1"/>
</dbReference>
<dbReference type="EC" id="4.6.1.2" evidence="3"/>
<evidence type="ECO:0000259" key="16">
    <source>
        <dbReference type="PROSITE" id="PS50011"/>
    </source>
</evidence>
<dbReference type="Gene3D" id="1.10.510.10">
    <property type="entry name" value="Transferase(Phosphotransferase) domain 1"/>
    <property type="match status" value="1"/>
</dbReference>
<dbReference type="InterPro" id="IPR001245">
    <property type="entry name" value="Ser-Thr/Tyr_kinase_cat_dom"/>
</dbReference>
<keyword evidence="8 15" id="KW-1133">Transmembrane helix</keyword>
<comment type="catalytic activity">
    <reaction evidence="1">
        <text>GTP = 3',5'-cyclic GMP + diphosphate</text>
        <dbReference type="Rhea" id="RHEA:13665"/>
        <dbReference type="ChEBI" id="CHEBI:33019"/>
        <dbReference type="ChEBI" id="CHEBI:37565"/>
        <dbReference type="ChEBI" id="CHEBI:57746"/>
        <dbReference type="EC" id="4.6.1.2"/>
    </reaction>
</comment>
<dbReference type="InterPro" id="IPR028082">
    <property type="entry name" value="Peripla_BP_I"/>
</dbReference>
<dbReference type="Pfam" id="PF00211">
    <property type="entry name" value="Guanylate_cyc"/>
    <property type="match status" value="1"/>
</dbReference>
<dbReference type="GO" id="GO:0004383">
    <property type="term" value="F:guanylate cyclase activity"/>
    <property type="evidence" value="ECO:0007669"/>
    <property type="project" value="UniProtKB-EC"/>
</dbReference>
<dbReference type="GO" id="GO:0035556">
    <property type="term" value="P:intracellular signal transduction"/>
    <property type="evidence" value="ECO:0007669"/>
    <property type="project" value="InterPro"/>
</dbReference>
<feature type="domain" description="Protein kinase" evidence="16">
    <location>
        <begin position="526"/>
        <end position="814"/>
    </location>
</feature>
<accession>A0A914Z7Z0</accession>
<dbReference type="InterPro" id="IPR011009">
    <property type="entry name" value="Kinase-like_dom_sf"/>
</dbReference>
<dbReference type="InterPro" id="IPR000719">
    <property type="entry name" value="Prot_kinase_dom"/>
</dbReference>
<evidence type="ECO:0000256" key="15">
    <source>
        <dbReference type="SAM" id="Phobius"/>
    </source>
</evidence>
<dbReference type="GO" id="GO:0004672">
    <property type="term" value="F:protein kinase activity"/>
    <property type="evidence" value="ECO:0007669"/>
    <property type="project" value="InterPro"/>
</dbReference>
<keyword evidence="18" id="KW-1185">Reference proteome</keyword>
<keyword evidence="9" id="KW-0342">GTP-binding</keyword>
<feature type="domain" description="Guanylate cyclase" evidence="17">
    <location>
        <begin position="872"/>
        <end position="978"/>
    </location>
</feature>
<dbReference type="GO" id="GO:0005525">
    <property type="term" value="F:GTP binding"/>
    <property type="evidence" value="ECO:0007669"/>
    <property type="project" value="UniProtKB-KW"/>
</dbReference>
<dbReference type="Proteomes" id="UP000887577">
    <property type="component" value="Unplaced"/>
</dbReference>
<dbReference type="InterPro" id="IPR001170">
    <property type="entry name" value="ANPR/GUC"/>
</dbReference>
<dbReference type="InterPro" id="IPR029787">
    <property type="entry name" value="Nucleotide_cyclase"/>
</dbReference>